<name>A0ABD3AJU3_9GENT</name>
<dbReference type="AlphaFoldDB" id="A0ABD3AJU3"/>
<evidence type="ECO:0000313" key="2">
    <source>
        <dbReference type="Proteomes" id="UP001630127"/>
    </source>
</evidence>
<sequence length="176" mass="19230">MQSTSCALALNNYAAPTDGRSEQFNLSFLAKMKICAMHQSSLTQNNPSAHPPKHSSTFIAWKSTSCALALNNYAAPTDGRSKQCDIWAEGFLLCCERFPTNVGTLKDFSYGLRINADPNATGIAKQSNYELVNTYMGRQRHKCGPTGDPMVQFGPGPPKNLLTLYGVSLSFADLHF</sequence>
<proteinExistence type="predicted"/>
<organism evidence="1 2">
    <name type="scientific">Cinchona calisaya</name>
    <dbReference type="NCBI Taxonomy" id="153742"/>
    <lineage>
        <taxon>Eukaryota</taxon>
        <taxon>Viridiplantae</taxon>
        <taxon>Streptophyta</taxon>
        <taxon>Embryophyta</taxon>
        <taxon>Tracheophyta</taxon>
        <taxon>Spermatophyta</taxon>
        <taxon>Magnoliopsida</taxon>
        <taxon>eudicotyledons</taxon>
        <taxon>Gunneridae</taxon>
        <taxon>Pentapetalae</taxon>
        <taxon>asterids</taxon>
        <taxon>lamiids</taxon>
        <taxon>Gentianales</taxon>
        <taxon>Rubiaceae</taxon>
        <taxon>Cinchonoideae</taxon>
        <taxon>Cinchoneae</taxon>
        <taxon>Cinchona</taxon>
    </lineage>
</organism>
<dbReference type="Proteomes" id="UP001630127">
    <property type="component" value="Unassembled WGS sequence"/>
</dbReference>
<evidence type="ECO:0000313" key="1">
    <source>
        <dbReference type="EMBL" id="KAL3531434.1"/>
    </source>
</evidence>
<reference evidence="1 2" key="1">
    <citation type="submission" date="2024-11" db="EMBL/GenBank/DDBJ databases">
        <title>A near-complete genome assembly of Cinchona calisaya.</title>
        <authorList>
            <person name="Lian D.C."/>
            <person name="Zhao X.W."/>
            <person name="Wei L."/>
        </authorList>
    </citation>
    <scope>NUCLEOTIDE SEQUENCE [LARGE SCALE GENOMIC DNA]</scope>
    <source>
        <tissue evidence="1">Nenye</tissue>
    </source>
</reference>
<comment type="caution">
    <text evidence="1">The sequence shown here is derived from an EMBL/GenBank/DDBJ whole genome shotgun (WGS) entry which is preliminary data.</text>
</comment>
<accession>A0ABD3AJU3</accession>
<gene>
    <name evidence="1" type="ORF">ACH5RR_010756</name>
</gene>
<protein>
    <submittedName>
        <fullName evidence="1">Uncharacterized protein</fullName>
    </submittedName>
</protein>
<dbReference type="EMBL" id="JBJUIK010000004">
    <property type="protein sequence ID" value="KAL3531434.1"/>
    <property type="molecule type" value="Genomic_DNA"/>
</dbReference>
<keyword evidence="2" id="KW-1185">Reference proteome</keyword>